<sequence length="63" mass="6671">MILIGPGVPYVRECNQGLRGGGGGSGRASGVITPIVKLNVSYDLCDRFAAPEDPVRAKQDRLE</sequence>
<dbReference type="Proteomes" id="UP000053097">
    <property type="component" value="Unassembled WGS sequence"/>
</dbReference>
<dbReference type="AlphaFoldDB" id="A0A026VWU8"/>
<accession>A0A026VWU8</accession>
<organism evidence="1 2">
    <name type="scientific">Ooceraea biroi</name>
    <name type="common">Clonal raider ant</name>
    <name type="synonym">Cerapachys biroi</name>
    <dbReference type="NCBI Taxonomy" id="2015173"/>
    <lineage>
        <taxon>Eukaryota</taxon>
        <taxon>Metazoa</taxon>
        <taxon>Ecdysozoa</taxon>
        <taxon>Arthropoda</taxon>
        <taxon>Hexapoda</taxon>
        <taxon>Insecta</taxon>
        <taxon>Pterygota</taxon>
        <taxon>Neoptera</taxon>
        <taxon>Endopterygota</taxon>
        <taxon>Hymenoptera</taxon>
        <taxon>Apocrita</taxon>
        <taxon>Aculeata</taxon>
        <taxon>Formicoidea</taxon>
        <taxon>Formicidae</taxon>
        <taxon>Dorylinae</taxon>
        <taxon>Ooceraea</taxon>
    </lineage>
</organism>
<feature type="non-terminal residue" evidence="1">
    <location>
        <position position="63"/>
    </location>
</feature>
<reference evidence="1 2" key="1">
    <citation type="journal article" date="2014" name="Curr. Biol.">
        <title>The genome of the clonal raider ant Cerapachys biroi.</title>
        <authorList>
            <person name="Oxley P.R."/>
            <person name="Ji L."/>
            <person name="Fetter-Pruneda I."/>
            <person name="McKenzie S.K."/>
            <person name="Li C."/>
            <person name="Hu H."/>
            <person name="Zhang G."/>
            <person name="Kronauer D.J."/>
        </authorList>
    </citation>
    <scope>NUCLEOTIDE SEQUENCE [LARGE SCALE GENOMIC DNA]</scope>
</reference>
<keyword evidence="2" id="KW-1185">Reference proteome</keyword>
<name>A0A026VWU8_OOCBI</name>
<evidence type="ECO:0000313" key="1">
    <source>
        <dbReference type="EMBL" id="EZA47996.1"/>
    </source>
</evidence>
<protein>
    <submittedName>
        <fullName evidence="1">Uncharacterized protein</fullName>
    </submittedName>
</protein>
<proteinExistence type="predicted"/>
<dbReference type="EMBL" id="KK107722">
    <property type="protein sequence ID" value="EZA47996.1"/>
    <property type="molecule type" value="Genomic_DNA"/>
</dbReference>
<evidence type="ECO:0000313" key="2">
    <source>
        <dbReference type="Proteomes" id="UP000053097"/>
    </source>
</evidence>
<gene>
    <name evidence="1" type="ORF">X777_14463</name>
</gene>